<dbReference type="Gene3D" id="3.20.20.30">
    <property type="entry name" value="Luciferase-like domain"/>
    <property type="match status" value="1"/>
</dbReference>
<dbReference type="Pfam" id="PF00296">
    <property type="entry name" value="Bac_luciferase"/>
    <property type="match status" value="1"/>
</dbReference>
<keyword evidence="3" id="KW-0560">Oxidoreductase</keyword>
<dbReference type="RefSeq" id="WP_281807756.1">
    <property type="nucleotide sequence ID" value="NZ_BSDO01000003.1"/>
</dbReference>
<keyword evidence="4 8" id="KW-0503">Monooxygenase</keyword>
<evidence type="ECO:0000256" key="2">
    <source>
        <dbReference type="ARBA" id="ARBA00022643"/>
    </source>
</evidence>
<dbReference type="InterPro" id="IPR016215">
    <property type="entry name" value="NTA_MOA"/>
</dbReference>
<evidence type="ECO:0000256" key="1">
    <source>
        <dbReference type="ARBA" id="ARBA00022630"/>
    </source>
</evidence>
<keyword evidence="11" id="KW-1185">Reference proteome</keyword>
<dbReference type="Proteomes" id="UP001245370">
    <property type="component" value="Unassembled WGS sequence"/>
</dbReference>
<protein>
    <submittedName>
        <fullName evidence="8 9">Monooxygenase</fullName>
    </submittedName>
</protein>
<dbReference type="InterPro" id="IPR036661">
    <property type="entry name" value="Luciferase-like_sf"/>
</dbReference>
<sequence>MTKARQIKLGAFLMTDGHHIAGWRHPRATANANVRVDHYLRLARLAEAAKLDAIFLSDSLGVRDTNLNSVHRTSRNVGFEPLTLLSALSVVTHHIGLIGTASTSFNEPFHIARKFASLDQLSGGRAGWNLVTSSGEEEARNFNLDEHIPHADRYDRAREFIEVVKGLWNSWEDDAFQRDKVSGTYFNPDKLHVLNHRGKHFKVAGPLNVARSPQGHPVVVQAGASEDGRSLAGESAEAIFCAHRTLAEARAFYADIKTRAANAGRDPDHVKIMPGVFPVIGRTEAEAREKFEELQSLIHPAVGLQLLSVVAGVGDLSGYDLDGPLPDLPETNGPKSRQQLVIDAARRDNLTIRQLYLSIAGARGHWQVVGTAEQIADQLEERFRKEGADGFNIMAPHLPGGLEDFIEQVVPILQERGLFRTEYEGTTLRENLGLPFPTHPAARDERLIAEAAE</sequence>
<keyword evidence="2 6" id="KW-0288">FMN</keyword>
<dbReference type="PANTHER" id="PTHR30011">
    <property type="entry name" value="ALKANESULFONATE MONOOXYGENASE-RELATED"/>
    <property type="match status" value="1"/>
</dbReference>
<feature type="binding site" evidence="6">
    <location>
        <position position="100"/>
    </location>
    <ligand>
        <name>FMN</name>
        <dbReference type="ChEBI" id="CHEBI:58210"/>
    </ligand>
</feature>
<accession>A0A9W6CI78</accession>
<comment type="caution">
    <text evidence="8">The sequence shown here is derived from an EMBL/GenBank/DDBJ whole genome shotgun (WGS) entry which is preliminary data.</text>
</comment>
<evidence type="ECO:0000313" key="10">
    <source>
        <dbReference type="Proteomes" id="UP001144397"/>
    </source>
</evidence>
<reference evidence="9 11" key="2">
    <citation type="submission" date="2023-07" db="EMBL/GenBank/DDBJ databases">
        <title>Genomic Encyclopedia of Type Strains, Phase IV (KMG-IV): sequencing the most valuable type-strain genomes for metagenomic binning, comparative biology and taxonomic classification.</title>
        <authorList>
            <person name="Goeker M."/>
        </authorList>
    </citation>
    <scope>NUCLEOTIDE SEQUENCE [LARGE SCALE GENOMIC DNA]</scope>
    <source>
        <strain evidence="9 11">DSM 338</strain>
    </source>
</reference>
<dbReference type="InterPro" id="IPR051260">
    <property type="entry name" value="Diverse_substr_monoxygenases"/>
</dbReference>
<dbReference type="EMBL" id="JAVDPY010000004">
    <property type="protein sequence ID" value="MDR6334138.1"/>
    <property type="molecule type" value="Genomic_DNA"/>
</dbReference>
<evidence type="ECO:0000256" key="3">
    <source>
        <dbReference type="ARBA" id="ARBA00023002"/>
    </source>
</evidence>
<gene>
    <name evidence="9" type="ORF">GGQ86_002614</name>
    <name evidence="8" type="ORF">XFLAVUS301_25300</name>
</gene>
<dbReference type="NCBIfam" id="TIGR03860">
    <property type="entry name" value="FMN_nitrolo"/>
    <property type="match status" value="1"/>
</dbReference>
<feature type="binding site" evidence="6">
    <location>
        <position position="154"/>
    </location>
    <ligand>
        <name>FMN</name>
        <dbReference type="ChEBI" id="CHEBI:58210"/>
    </ligand>
</feature>
<organism evidence="8 10">
    <name type="scientific">Xanthobacter flavus</name>
    <dbReference type="NCBI Taxonomy" id="281"/>
    <lineage>
        <taxon>Bacteria</taxon>
        <taxon>Pseudomonadati</taxon>
        <taxon>Pseudomonadota</taxon>
        <taxon>Alphaproteobacteria</taxon>
        <taxon>Hyphomicrobiales</taxon>
        <taxon>Xanthobacteraceae</taxon>
        <taxon>Xanthobacter</taxon>
    </lineage>
</organism>
<feature type="binding site" evidence="6">
    <location>
        <position position="225"/>
    </location>
    <ligand>
        <name>FMN</name>
        <dbReference type="ChEBI" id="CHEBI:58210"/>
    </ligand>
</feature>
<dbReference type="GO" id="GO:0016705">
    <property type="term" value="F:oxidoreductase activity, acting on paired donors, with incorporation or reduction of molecular oxygen"/>
    <property type="evidence" value="ECO:0007669"/>
    <property type="project" value="InterPro"/>
</dbReference>
<keyword evidence="1 6" id="KW-0285">Flavoprotein</keyword>
<evidence type="ECO:0000256" key="6">
    <source>
        <dbReference type="PIRSR" id="PIRSR000337-1"/>
    </source>
</evidence>
<evidence type="ECO:0000259" key="7">
    <source>
        <dbReference type="Pfam" id="PF00296"/>
    </source>
</evidence>
<proteinExistence type="inferred from homology"/>
<feature type="binding site" evidence="6">
    <location>
        <position position="58"/>
    </location>
    <ligand>
        <name>FMN</name>
        <dbReference type="ChEBI" id="CHEBI:58210"/>
    </ligand>
</feature>
<dbReference type="GO" id="GO:0004497">
    <property type="term" value="F:monooxygenase activity"/>
    <property type="evidence" value="ECO:0007669"/>
    <property type="project" value="UniProtKB-KW"/>
</dbReference>
<evidence type="ECO:0000256" key="4">
    <source>
        <dbReference type="ARBA" id="ARBA00023033"/>
    </source>
</evidence>
<evidence type="ECO:0000256" key="5">
    <source>
        <dbReference type="ARBA" id="ARBA00033748"/>
    </source>
</evidence>
<evidence type="ECO:0000313" key="8">
    <source>
        <dbReference type="EMBL" id="GLI22856.1"/>
    </source>
</evidence>
<feature type="binding site" evidence="6">
    <location>
        <position position="150"/>
    </location>
    <ligand>
        <name>FMN</name>
        <dbReference type="ChEBI" id="CHEBI:58210"/>
    </ligand>
</feature>
<name>A0A9W6CI78_XANFL</name>
<dbReference type="PIRSF" id="PIRSF000337">
    <property type="entry name" value="NTA_MOA"/>
    <property type="match status" value="1"/>
</dbReference>
<dbReference type="GeneID" id="95763313"/>
<comment type="similarity">
    <text evidence="5">Belongs to the NtaA/SnaA/DszA monooxygenase family.</text>
</comment>
<dbReference type="PANTHER" id="PTHR30011:SF16">
    <property type="entry name" value="C2H2 FINGER DOMAIN TRANSCRIPTION FACTOR (EUROFUNG)-RELATED"/>
    <property type="match status" value="1"/>
</dbReference>
<dbReference type="CDD" id="cd01095">
    <property type="entry name" value="Nitrilotriacetate_monoxgenase"/>
    <property type="match status" value="1"/>
</dbReference>
<feature type="domain" description="Luciferase-like" evidence="7">
    <location>
        <begin position="25"/>
        <end position="389"/>
    </location>
</feature>
<dbReference type="EMBL" id="BSDO01000003">
    <property type="protein sequence ID" value="GLI22856.1"/>
    <property type="molecule type" value="Genomic_DNA"/>
</dbReference>
<evidence type="ECO:0000313" key="11">
    <source>
        <dbReference type="Proteomes" id="UP001245370"/>
    </source>
</evidence>
<dbReference type="Proteomes" id="UP001144397">
    <property type="component" value="Unassembled WGS sequence"/>
</dbReference>
<dbReference type="AlphaFoldDB" id="A0A9W6CI78"/>
<dbReference type="SUPFAM" id="SSF51679">
    <property type="entry name" value="Bacterial luciferase-like"/>
    <property type="match status" value="1"/>
</dbReference>
<dbReference type="InterPro" id="IPR011251">
    <property type="entry name" value="Luciferase-like_dom"/>
</dbReference>
<reference evidence="8" key="1">
    <citation type="submission" date="2022-12" db="EMBL/GenBank/DDBJ databases">
        <title>Reference genome sequencing for broad-spectrum identification of bacterial and archaeal isolates by mass spectrometry.</title>
        <authorList>
            <person name="Sekiguchi Y."/>
            <person name="Tourlousse D.M."/>
        </authorList>
    </citation>
    <scope>NUCLEOTIDE SEQUENCE</scope>
    <source>
        <strain evidence="8">301</strain>
    </source>
</reference>
<evidence type="ECO:0000313" key="9">
    <source>
        <dbReference type="EMBL" id="MDR6334138.1"/>
    </source>
</evidence>